<evidence type="ECO:0000256" key="1">
    <source>
        <dbReference type="ARBA" id="ARBA00009437"/>
    </source>
</evidence>
<dbReference type="EMBL" id="QNRQ01000007">
    <property type="protein sequence ID" value="RBP38452.1"/>
    <property type="molecule type" value="Genomic_DNA"/>
</dbReference>
<organism evidence="6 7">
    <name type="scientific">Eoetvoesiella caeni</name>
    <dbReference type="NCBI Taxonomy" id="645616"/>
    <lineage>
        <taxon>Bacteria</taxon>
        <taxon>Pseudomonadati</taxon>
        <taxon>Pseudomonadota</taxon>
        <taxon>Betaproteobacteria</taxon>
        <taxon>Burkholderiales</taxon>
        <taxon>Alcaligenaceae</taxon>
        <taxon>Eoetvoesiella</taxon>
    </lineage>
</organism>
<dbReference type="OrthoDB" id="8583877at2"/>
<evidence type="ECO:0000259" key="5">
    <source>
        <dbReference type="PROSITE" id="PS50931"/>
    </source>
</evidence>
<dbReference type="PANTHER" id="PTHR30118:SF15">
    <property type="entry name" value="TRANSCRIPTIONAL REGULATORY PROTEIN"/>
    <property type="match status" value="1"/>
</dbReference>
<dbReference type="SUPFAM" id="SSF53850">
    <property type="entry name" value="Periplasmic binding protein-like II"/>
    <property type="match status" value="1"/>
</dbReference>
<dbReference type="GO" id="GO:0003677">
    <property type="term" value="F:DNA binding"/>
    <property type="evidence" value="ECO:0007669"/>
    <property type="project" value="UniProtKB-KW"/>
</dbReference>
<gene>
    <name evidence="6" type="ORF">DFR37_107217</name>
</gene>
<evidence type="ECO:0000313" key="7">
    <source>
        <dbReference type="Proteomes" id="UP000253628"/>
    </source>
</evidence>
<dbReference type="CDD" id="cd08459">
    <property type="entry name" value="PBP2_DntR_NahR_LinR_like"/>
    <property type="match status" value="1"/>
</dbReference>
<protein>
    <submittedName>
        <fullName evidence="6">DNA-binding transcriptional LysR family regulator</fullName>
    </submittedName>
</protein>
<dbReference type="PANTHER" id="PTHR30118">
    <property type="entry name" value="HTH-TYPE TRANSCRIPTIONAL REGULATOR LEUO-RELATED"/>
    <property type="match status" value="1"/>
</dbReference>
<accession>A0A366H8C0</accession>
<dbReference type="Proteomes" id="UP000253628">
    <property type="component" value="Unassembled WGS sequence"/>
</dbReference>
<dbReference type="Gene3D" id="1.10.10.10">
    <property type="entry name" value="Winged helix-like DNA-binding domain superfamily/Winged helix DNA-binding domain"/>
    <property type="match status" value="1"/>
</dbReference>
<dbReference type="Pfam" id="PF03466">
    <property type="entry name" value="LysR_substrate"/>
    <property type="match status" value="1"/>
</dbReference>
<evidence type="ECO:0000313" key="6">
    <source>
        <dbReference type="EMBL" id="RBP38452.1"/>
    </source>
</evidence>
<dbReference type="Pfam" id="PF00126">
    <property type="entry name" value="HTH_1"/>
    <property type="match status" value="1"/>
</dbReference>
<reference evidence="6 7" key="1">
    <citation type="submission" date="2018-06" db="EMBL/GenBank/DDBJ databases">
        <title>Genomic Encyclopedia of Type Strains, Phase IV (KMG-IV): sequencing the most valuable type-strain genomes for metagenomic binning, comparative biology and taxonomic classification.</title>
        <authorList>
            <person name="Goeker M."/>
        </authorList>
    </citation>
    <scope>NUCLEOTIDE SEQUENCE [LARGE SCALE GENOMIC DNA]</scope>
    <source>
        <strain evidence="6 7">DSM 25520</strain>
    </source>
</reference>
<dbReference type="GO" id="GO:0003700">
    <property type="term" value="F:DNA-binding transcription factor activity"/>
    <property type="evidence" value="ECO:0007669"/>
    <property type="project" value="InterPro"/>
</dbReference>
<keyword evidence="4" id="KW-0804">Transcription</keyword>
<sequence>MEQQLNLQLLRTFIAIYETGSLTTTAERLCVTQPTVSYSLSKLRDTLNDPLFLRGSSGMIATASAHECYRRFSTALLAIDDAIETTRRFVPAESTRRFKIAMSDIGAANFLPPIFERMGQYGPRVELEVVQLVADEVSGCLASGKIDAAVGNLASISSLTRHISLFNEHYVCLLSENHPVIKDSLSLDLFLAARHAFVSANYSGHRQVEEALRKAGVMRSVALQIPHFTVLPQLISRSDLLVILPSRVAHVFEAYAPLKTLPVPIEIPSIEVTLHWDKRYENNPAQKWFIDIVRDALMTL</sequence>
<keyword evidence="2" id="KW-0805">Transcription regulation</keyword>
<dbReference type="InterPro" id="IPR036390">
    <property type="entry name" value="WH_DNA-bd_sf"/>
</dbReference>
<proteinExistence type="inferred from homology"/>
<comment type="similarity">
    <text evidence="1">Belongs to the LysR transcriptional regulatory family.</text>
</comment>
<dbReference type="SUPFAM" id="SSF46785">
    <property type="entry name" value="Winged helix' DNA-binding domain"/>
    <property type="match status" value="1"/>
</dbReference>
<dbReference type="PROSITE" id="PS50931">
    <property type="entry name" value="HTH_LYSR"/>
    <property type="match status" value="1"/>
</dbReference>
<dbReference type="InterPro" id="IPR050389">
    <property type="entry name" value="LysR-type_TF"/>
</dbReference>
<evidence type="ECO:0000256" key="3">
    <source>
        <dbReference type="ARBA" id="ARBA00023125"/>
    </source>
</evidence>
<dbReference type="InterPro" id="IPR005119">
    <property type="entry name" value="LysR_subst-bd"/>
</dbReference>
<evidence type="ECO:0000256" key="2">
    <source>
        <dbReference type="ARBA" id="ARBA00023015"/>
    </source>
</evidence>
<keyword evidence="3 6" id="KW-0238">DNA-binding</keyword>
<name>A0A366H8C0_9BURK</name>
<dbReference type="InterPro" id="IPR000847">
    <property type="entry name" value="LysR_HTH_N"/>
</dbReference>
<dbReference type="PRINTS" id="PR00039">
    <property type="entry name" value="HTHLYSR"/>
</dbReference>
<evidence type="ECO:0000256" key="4">
    <source>
        <dbReference type="ARBA" id="ARBA00023163"/>
    </source>
</evidence>
<dbReference type="Gene3D" id="3.40.190.10">
    <property type="entry name" value="Periplasmic binding protein-like II"/>
    <property type="match status" value="2"/>
</dbReference>
<feature type="domain" description="HTH lysR-type" evidence="5">
    <location>
        <begin position="5"/>
        <end position="62"/>
    </location>
</feature>
<keyword evidence="7" id="KW-1185">Reference proteome</keyword>
<dbReference type="InterPro" id="IPR036388">
    <property type="entry name" value="WH-like_DNA-bd_sf"/>
</dbReference>
<dbReference type="AlphaFoldDB" id="A0A366H8C0"/>
<dbReference type="RefSeq" id="WP_147251629.1">
    <property type="nucleotide sequence ID" value="NZ_JACCEU010000008.1"/>
</dbReference>
<comment type="caution">
    <text evidence="6">The sequence shown here is derived from an EMBL/GenBank/DDBJ whole genome shotgun (WGS) entry which is preliminary data.</text>
</comment>